<dbReference type="EMBL" id="JACSQU010000003">
    <property type="protein sequence ID" value="MBD7942150.1"/>
    <property type="molecule type" value="Genomic_DNA"/>
</dbReference>
<evidence type="ECO:0000313" key="2">
    <source>
        <dbReference type="EMBL" id="MBD7942150.1"/>
    </source>
</evidence>
<evidence type="ECO:0000313" key="3">
    <source>
        <dbReference type="Proteomes" id="UP000638918"/>
    </source>
</evidence>
<evidence type="ECO:0000259" key="1">
    <source>
        <dbReference type="PROSITE" id="PS51750"/>
    </source>
</evidence>
<dbReference type="Pfam" id="PF02498">
    <property type="entry name" value="Bro-N"/>
    <property type="match status" value="1"/>
</dbReference>
<dbReference type="InterPro" id="IPR003497">
    <property type="entry name" value="BRO_N_domain"/>
</dbReference>
<feature type="domain" description="Bro-N" evidence="1">
    <location>
        <begin position="8"/>
        <end position="116"/>
    </location>
</feature>
<proteinExistence type="predicted"/>
<comment type="caution">
    <text evidence="2">The sequence shown here is derived from an EMBL/GenBank/DDBJ whole genome shotgun (WGS) entry which is preliminary data.</text>
</comment>
<accession>A0ABR8R2X9</accession>
<dbReference type="PROSITE" id="PS51750">
    <property type="entry name" value="BRO_N"/>
    <property type="match status" value="1"/>
</dbReference>
<sequence length="153" mass="17110">MVGVKVARATVDVVNIRTTMIDGDPWFVAADVCRALGLRPDASKDSRIEPTEFVVIAKQRDLTPSLLGLFQGTNHKLRLLSESGLYKLIMRSDKAEAVVFQNWVTQEILPSIRKTGKYAPADHGREALPLPMDIAEAQSWFQKAVAFRVDYPR</sequence>
<protein>
    <submittedName>
        <fullName evidence="2">BRO family protein</fullName>
    </submittedName>
</protein>
<organism evidence="2 3">
    <name type="scientific">Brevundimonas guildfordensis</name>
    <dbReference type="NCBI Taxonomy" id="2762241"/>
    <lineage>
        <taxon>Bacteria</taxon>
        <taxon>Pseudomonadati</taxon>
        <taxon>Pseudomonadota</taxon>
        <taxon>Alphaproteobacteria</taxon>
        <taxon>Caulobacterales</taxon>
        <taxon>Caulobacteraceae</taxon>
        <taxon>Brevundimonas</taxon>
    </lineage>
</organism>
<dbReference type="Proteomes" id="UP000638918">
    <property type="component" value="Unassembled WGS sequence"/>
</dbReference>
<gene>
    <name evidence="2" type="ORF">H9656_12220</name>
</gene>
<dbReference type="PANTHER" id="PTHR36180:SF2">
    <property type="entry name" value="BRO FAMILY PROTEIN"/>
    <property type="match status" value="1"/>
</dbReference>
<keyword evidence="3" id="KW-1185">Reference proteome</keyword>
<reference evidence="2 3" key="1">
    <citation type="submission" date="2020-08" db="EMBL/GenBank/DDBJ databases">
        <title>A Genomic Blueprint of the Chicken Gut Microbiome.</title>
        <authorList>
            <person name="Gilroy R."/>
            <person name="Ravi A."/>
            <person name="Getino M."/>
            <person name="Pursley I."/>
            <person name="Horton D.L."/>
            <person name="Alikhan N.-F."/>
            <person name="Baker D."/>
            <person name="Gharbi K."/>
            <person name="Hall N."/>
            <person name="Watson M."/>
            <person name="Adriaenssens E.M."/>
            <person name="Foster-Nyarko E."/>
            <person name="Jarju S."/>
            <person name="Secka A."/>
            <person name="Antonio M."/>
            <person name="Oren A."/>
            <person name="Chaudhuri R."/>
            <person name="La Ragione R.M."/>
            <person name="Hildebrand F."/>
            <person name="Pallen M.J."/>
        </authorList>
    </citation>
    <scope>NUCLEOTIDE SEQUENCE [LARGE SCALE GENOMIC DNA]</scope>
    <source>
        <strain evidence="2 3">Sa3CVA3</strain>
    </source>
</reference>
<dbReference type="PANTHER" id="PTHR36180">
    <property type="entry name" value="DNA-BINDING PROTEIN-RELATED-RELATED"/>
    <property type="match status" value="1"/>
</dbReference>
<name>A0ABR8R2X9_9CAUL</name>
<dbReference type="SMART" id="SM01040">
    <property type="entry name" value="Bro-N"/>
    <property type="match status" value="1"/>
</dbReference>
<dbReference type="RefSeq" id="WP_191744544.1">
    <property type="nucleotide sequence ID" value="NZ_JACSQU010000003.1"/>
</dbReference>